<evidence type="ECO:0000313" key="3">
    <source>
        <dbReference type="Proteomes" id="UP000015001"/>
    </source>
</evidence>
<protein>
    <submittedName>
        <fullName evidence="2">Putative Glutathionyl-hydroquinone reductase YqjG</fullName>
    </submittedName>
</protein>
<proteinExistence type="predicted"/>
<dbReference type="Gene3D" id="3.40.30.10">
    <property type="entry name" value="Glutaredoxin"/>
    <property type="match status" value="1"/>
</dbReference>
<dbReference type="PANTHER" id="PTHR32419">
    <property type="entry name" value="GLUTATHIONYL-HYDROQUINONE REDUCTASE"/>
    <property type="match status" value="1"/>
</dbReference>
<dbReference type="EMBL" id="AOPY01001405">
    <property type="protein sequence ID" value="EPJ39781.1"/>
    <property type="molecule type" value="Genomic_DNA"/>
</dbReference>
<feature type="region of interest" description="Disordered" evidence="1">
    <location>
        <begin position="166"/>
        <end position="227"/>
    </location>
</feature>
<comment type="caution">
    <text evidence="2">The sequence shown here is derived from an EMBL/GenBank/DDBJ whole genome shotgun (WGS) entry which is preliminary data.</text>
</comment>
<accession>S4MT09</accession>
<feature type="compositionally biased region" description="Basic residues" evidence="1">
    <location>
        <begin position="199"/>
        <end position="215"/>
    </location>
</feature>
<keyword evidence="3" id="KW-1185">Reference proteome</keyword>
<dbReference type="SUPFAM" id="SSF47616">
    <property type="entry name" value="GST C-terminal domain-like"/>
    <property type="match status" value="1"/>
</dbReference>
<feature type="compositionally biased region" description="Gly residues" evidence="1">
    <location>
        <begin position="172"/>
        <end position="181"/>
    </location>
</feature>
<dbReference type="AlphaFoldDB" id="S4MT09"/>
<dbReference type="HOGENOM" id="CLU_1219116_0_0_11"/>
<dbReference type="Gene3D" id="1.20.1050.10">
    <property type="match status" value="1"/>
</dbReference>
<dbReference type="InterPro" id="IPR036282">
    <property type="entry name" value="Glutathione-S-Trfase_C_sf"/>
</dbReference>
<dbReference type="InterPro" id="IPR016639">
    <property type="entry name" value="GST_Omega/GSH"/>
</dbReference>
<dbReference type="Pfam" id="PF13410">
    <property type="entry name" value="GST_C_2"/>
    <property type="match status" value="1"/>
</dbReference>
<organism evidence="2 3">
    <name type="scientific">Streptomyces afghaniensis 772</name>
    <dbReference type="NCBI Taxonomy" id="1283301"/>
    <lineage>
        <taxon>Bacteria</taxon>
        <taxon>Bacillati</taxon>
        <taxon>Actinomycetota</taxon>
        <taxon>Actinomycetes</taxon>
        <taxon>Kitasatosporales</taxon>
        <taxon>Streptomycetaceae</taxon>
        <taxon>Streptomyces</taxon>
    </lineage>
</organism>
<evidence type="ECO:0000313" key="2">
    <source>
        <dbReference type="EMBL" id="EPJ39781.1"/>
    </source>
</evidence>
<gene>
    <name evidence="2" type="ORF">STAFG_3133</name>
</gene>
<dbReference type="PATRIC" id="fig|1283301.3.peg.3105"/>
<reference evidence="2 3" key="1">
    <citation type="submission" date="2013-02" db="EMBL/GenBank/DDBJ databases">
        <title>Draft Genome Sequence of Streptomyces afghaniensis, Which Produces Compounds of the Julimycin B-Complex.</title>
        <authorList>
            <person name="Gruening B.A."/>
            <person name="Praeg A."/>
            <person name="Erxleben A."/>
            <person name="Guenther S."/>
            <person name="Fiedler H.-P."/>
            <person name="Goodfellow M."/>
            <person name="Mueller M."/>
        </authorList>
    </citation>
    <scope>NUCLEOTIDE SEQUENCE [LARGE SCALE GENOMIC DNA]</scope>
    <source>
        <strain evidence="2 3">772</strain>
    </source>
</reference>
<dbReference type="GO" id="GO:0004364">
    <property type="term" value="F:glutathione transferase activity"/>
    <property type="evidence" value="ECO:0007669"/>
    <property type="project" value="InterPro"/>
</dbReference>
<sequence length="227" mass="24548">MVDVPSGKTVTNDYQQLTLDLATEWTALHRQGAPDLYPDKLRDEIDEVMADVYEDVNNGVYRAGFATGQEEYETACAAVFRRLELLADRLERQRYLVGDTITEADIRLFTTLVRFDAVYHGHFGGQSAPGGLPDHPGVGGGLEASLAWHVPDMADAVRRLVGAVPGRALRGGRPGGPGSGGHARARRVRRVPAPYGRHPPQHRRGRAQPRLRGARSGHGASGDGADA</sequence>
<name>S4MT09_9ACTN</name>
<evidence type="ECO:0000256" key="1">
    <source>
        <dbReference type="SAM" id="MobiDB-lite"/>
    </source>
</evidence>
<dbReference type="GO" id="GO:0005737">
    <property type="term" value="C:cytoplasm"/>
    <property type="evidence" value="ECO:0007669"/>
    <property type="project" value="TreeGrafter"/>
</dbReference>
<dbReference type="Proteomes" id="UP000015001">
    <property type="component" value="Unassembled WGS sequence"/>
</dbReference>
<dbReference type="PANTHER" id="PTHR32419:SF6">
    <property type="entry name" value="GLUTATHIONE S-TRANSFERASE OMEGA-LIKE 1-RELATED"/>
    <property type="match status" value="1"/>
</dbReference>